<dbReference type="STRING" id="298654.FraEuI1c_4979"/>
<dbReference type="SUPFAM" id="SSF75304">
    <property type="entry name" value="Amidase signature (AS) enzymes"/>
    <property type="match status" value="1"/>
</dbReference>
<dbReference type="PANTHER" id="PTHR46310:SF7">
    <property type="entry name" value="AMIDASE 1"/>
    <property type="match status" value="1"/>
</dbReference>
<evidence type="ECO:0000259" key="2">
    <source>
        <dbReference type="Pfam" id="PF01425"/>
    </source>
</evidence>
<feature type="compositionally biased region" description="Low complexity" evidence="1">
    <location>
        <begin position="154"/>
        <end position="173"/>
    </location>
</feature>
<organism evidence="3 4">
    <name type="scientific">Pseudofrankia inefficax (strain DSM 45817 / CECT 9037 / DDB 130130 / EuI1c)</name>
    <name type="common">Frankia inefficax</name>
    <dbReference type="NCBI Taxonomy" id="298654"/>
    <lineage>
        <taxon>Bacteria</taxon>
        <taxon>Bacillati</taxon>
        <taxon>Actinomycetota</taxon>
        <taxon>Actinomycetes</taxon>
        <taxon>Frankiales</taxon>
        <taxon>Frankiaceae</taxon>
        <taxon>Pseudofrankia</taxon>
    </lineage>
</organism>
<dbReference type="EMBL" id="CP002299">
    <property type="protein sequence ID" value="ADP82968.1"/>
    <property type="molecule type" value="Genomic_DNA"/>
</dbReference>
<dbReference type="eggNOG" id="COG0154">
    <property type="taxonomic scope" value="Bacteria"/>
</dbReference>
<dbReference type="Pfam" id="PF01425">
    <property type="entry name" value="Amidase"/>
    <property type="match status" value="1"/>
</dbReference>
<proteinExistence type="predicted"/>
<dbReference type="NCBIfam" id="NF006169">
    <property type="entry name" value="PRK08310.1"/>
    <property type="match status" value="1"/>
</dbReference>
<dbReference type="Proteomes" id="UP000002484">
    <property type="component" value="Chromosome"/>
</dbReference>
<gene>
    <name evidence="3" type="ordered locus">FraEuI1c_4979</name>
</gene>
<dbReference type="Gene3D" id="3.10.450.50">
    <property type="match status" value="1"/>
</dbReference>
<dbReference type="RefSeq" id="WP_013426086.1">
    <property type="nucleotide sequence ID" value="NC_014666.1"/>
</dbReference>
<dbReference type="PANTHER" id="PTHR46310">
    <property type="entry name" value="AMIDASE 1"/>
    <property type="match status" value="1"/>
</dbReference>
<dbReference type="SUPFAM" id="SSF54427">
    <property type="entry name" value="NTF2-like"/>
    <property type="match status" value="1"/>
</dbReference>
<dbReference type="InParanoid" id="E3J318"/>
<feature type="domain" description="Amidase" evidence="2">
    <location>
        <begin position="193"/>
        <end position="363"/>
    </location>
</feature>
<evidence type="ECO:0000256" key="1">
    <source>
        <dbReference type="SAM" id="MobiDB-lite"/>
    </source>
</evidence>
<keyword evidence="4" id="KW-1185">Reference proteome</keyword>
<reference evidence="3 4" key="1">
    <citation type="submission" date="2010-10" db="EMBL/GenBank/DDBJ databases">
        <title>Complete sequence of Frankia sp. EuI1c.</title>
        <authorList>
            <consortium name="US DOE Joint Genome Institute"/>
            <person name="Lucas S."/>
            <person name="Copeland A."/>
            <person name="Lapidus A."/>
            <person name="Cheng J.-F."/>
            <person name="Bruce D."/>
            <person name="Goodwin L."/>
            <person name="Pitluck S."/>
            <person name="Chertkov O."/>
            <person name="Detter J.C."/>
            <person name="Han C."/>
            <person name="Tapia R."/>
            <person name="Land M."/>
            <person name="Hauser L."/>
            <person name="Jeffries C."/>
            <person name="Kyrpides N."/>
            <person name="Ivanova N."/>
            <person name="Mikhailova N."/>
            <person name="Beauchemin N."/>
            <person name="Sen A."/>
            <person name="Sur S.A."/>
            <person name="Gtari M."/>
            <person name="Wall L."/>
            <person name="Tisa L."/>
            <person name="Woyke T."/>
        </authorList>
    </citation>
    <scope>NUCLEOTIDE SEQUENCE [LARGE SCALE GENOMIC DNA]</scope>
    <source>
        <strain evidence="4">DSM 45817 / CECT 9037 / EuI1c</strain>
    </source>
</reference>
<name>E3J318_PSEI1</name>
<evidence type="ECO:0000313" key="3">
    <source>
        <dbReference type="EMBL" id="ADP82968.1"/>
    </source>
</evidence>
<dbReference type="InterPro" id="IPR032710">
    <property type="entry name" value="NTF2-like_dom_sf"/>
</dbReference>
<sequence>MSTEVRYYAVGQPGGPTAAAPADDPAWRAGLEAAFWRYEHALLANDLDVLDELFLDDPATLRADGAGVLVGHAQISLFRRSRGAGGRLPAARTVERLHVQVHGPAAALLVAEVLREEDGGRGLQTQLWTAVATDGGEARWRVVAAHVSAAPAASSSAGSASSAGPRSAAGSAPDETSAVWRVRGGPLVAGVGEGPLRGLTVAVKDLFAVQGHRTGAGNPTWLAEAAPEPRHAPAVAALLAAGADVAGIAQTDELAYSLSGTNVHYGTPPNPTAPGVVPGGSTSGPASAVALGLVDVGLGTDTGGSVRVPASYCGLFGIRPTHGAVSAAGVVPLAPSFDTVGWLTRDADTLAQVGAVLLPADPAAGAPTRLLVADDLVAAAEPEVGAALAAVLPALAAAVGLPTRHVPRVAGGRLDDWVTAFRQNQGWEANATHGAWVAAHPGTLGPGVAARFAAAAAVTEGQLRTAQRVRTQVRDILGAALAGGTVLVAPASSSPAPRMDLAVDVKDRVRAATLTLTSGAGLAGLPVVVLPMLRVRDRPVGVALIGAAGTDRALLALATRAAAACPPQQAHTAD</sequence>
<dbReference type="InterPro" id="IPR024507">
    <property type="entry name" value="AtzH-like"/>
</dbReference>
<evidence type="ECO:0000313" key="4">
    <source>
        <dbReference type="Proteomes" id="UP000002484"/>
    </source>
</evidence>
<dbReference type="InterPro" id="IPR023631">
    <property type="entry name" value="Amidase_dom"/>
</dbReference>
<dbReference type="KEGG" id="fri:FraEuI1c_4979"/>
<feature type="region of interest" description="Disordered" evidence="1">
    <location>
        <begin position="154"/>
        <end position="177"/>
    </location>
</feature>
<dbReference type="Pfam" id="PF11533">
    <property type="entry name" value="AtzH-like"/>
    <property type="match status" value="1"/>
</dbReference>
<dbReference type="InterPro" id="IPR036928">
    <property type="entry name" value="AS_sf"/>
</dbReference>
<dbReference type="Gene3D" id="3.90.1300.10">
    <property type="entry name" value="Amidase signature (AS) domain"/>
    <property type="match status" value="1"/>
</dbReference>
<dbReference type="HOGENOM" id="CLU_009600_0_3_11"/>
<dbReference type="AlphaFoldDB" id="E3J318"/>
<protein>
    <submittedName>
        <fullName evidence="3">Amidase</fullName>
    </submittedName>
</protein>
<accession>E3J318</accession>